<keyword evidence="1" id="KW-0732">Signal</keyword>
<sequence length="292" mass="31540">MRKLLRLPSLLAALFAGSLCAPAFAADVTFTASLGHSGDQIKTPVTWTVTKLDKSGKPETKPTMVQTGPTFHGELKTGHYVVMAQSQGIATKEKVFVGSDKLSHNVVLGLAHISLNMIASRGRKPITEPIEWEVYTYQKGKTEAGVLVDKSKGSTANFSLMAGGYVVRAKYKETTADLVVPLAAGQAYDYTINLYAGYAKLAAVANKKAVTKKVTYQIVRQKPNEKGEYELIAEKEGTTPNVMLREGNYLLIARYGKMWGRENLAVQAGQTKTVKVTVREGVGAPIVVSSAN</sequence>
<proteinExistence type="predicted"/>
<evidence type="ECO:0000256" key="1">
    <source>
        <dbReference type="SAM" id="SignalP"/>
    </source>
</evidence>
<reference evidence="2 3" key="1">
    <citation type="journal article" date="2016" name="Antonie Van Leeuwenhoek">
        <title>Dongia soli sp. nov., isolated from soil from Dokdo, Korea.</title>
        <authorList>
            <person name="Kim D.U."/>
            <person name="Lee H."/>
            <person name="Kim H."/>
            <person name="Kim S.G."/>
            <person name="Ka J.O."/>
        </authorList>
    </citation>
    <scope>NUCLEOTIDE SEQUENCE [LARGE SCALE GENOMIC DNA]</scope>
    <source>
        <strain evidence="2 3">D78</strain>
    </source>
</reference>
<organism evidence="2 3">
    <name type="scientific">Dongia soli</name>
    <dbReference type="NCBI Taxonomy" id="600628"/>
    <lineage>
        <taxon>Bacteria</taxon>
        <taxon>Pseudomonadati</taxon>
        <taxon>Pseudomonadota</taxon>
        <taxon>Alphaproteobacteria</taxon>
        <taxon>Rhodospirillales</taxon>
        <taxon>Dongiaceae</taxon>
        <taxon>Dongia</taxon>
    </lineage>
</organism>
<feature type="chain" id="PRO_5046158478" description="DUF4198 domain-containing protein" evidence="1">
    <location>
        <begin position="26"/>
        <end position="292"/>
    </location>
</feature>
<protein>
    <recommendedName>
        <fullName evidence="4">DUF4198 domain-containing protein</fullName>
    </recommendedName>
</protein>
<evidence type="ECO:0000313" key="3">
    <source>
        <dbReference type="Proteomes" id="UP001279642"/>
    </source>
</evidence>
<evidence type="ECO:0000313" key="2">
    <source>
        <dbReference type="EMBL" id="MDY0882927.1"/>
    </source>
</evidence>
<gene>
    <name evidence="2" type="ORF">SMD27_08730</name>
</gene>
<evidence type="ECO:0008006" key="4">
    <source>
        <dbReference type="Google" id="ProtNLM"/>
    </source>
</evidence>
<name>A0ABU5E991_9PROT</name>
<keyword evidence="3" id="KW-1185">Reference proteome</keyword>
<accession>A0ABU5E991</accession>
<dbReference type="Proteomes" id="UP001279642">
    <property type="component" value="Unassembled WGS sequence"/>
</dbReference>
<feature type="signal peptide" evidence="1">
    <location>
        <begin position="1"/>
        <end position="25"/>
    </location>
</feature>
<dbReference type="EMBL" id="JAXCLW010000002">
    <property type="protein sequence ID" value="MDY0882927.1"/>
    <property type="molecule type" value="Genomic_DNA"/>
</dbReference>
<comment type="caution">
    <text evidence="2">The sequence shown here is derived from an EMBL/GenBank/DDBJ whole genome shotgun (WGS) entry which is preliminary data.</text>
</comment>
<dbReference type="RefSeq" id="WP_320507985.1">
    <property type="nucleotide sequence ID" value="NZ_JAXCLW010000002.1"/>
</dbReference>